<keyword evidence="1" id="KW-0547">Nucleotide-binding</keyword>
<evidence type="ECO:0000313" key="4">
    <source>
        <dbReference type="Proteomes" id="UP000000305"/>
    </source>
</evidence>
<dbReference type="NCBIfam" id="TIGR00231">
    <property type="entry name" value="small_GTP"/>
    <property type="match status" value="1"/>
</dbReference>
<organism evidence="3 4">
    <name type="scientific">Daphnia pulex</name>
    <name type="common">Water flea</name>
    <dbReference type="NCBI Taxonomy" id="6669"/>
    <lineage>
        <taxon>Eukaryota</taxon>
        <taxon>Metazoa</taxon>
        <taxon>Ecdysozoa</taxon>
        <taxon>Arthropoda</taxon>
        <taxon>Crustacea</taxon>
        <taxon>Branchiopoda</taxon>
        <taxon>Diplostraca</taxon>
        <taxon>Cladocera</taxon>
        <taxon>Anomopoda</taxon>
        <taxon>Daphniidae</taxon>
        <taxon>Daphnia</taxon>
    </lineage>
</organism>
<dbReference type="InterPro" id="IPR001806">
    <property type="entry name" value="Small_GTPase"/>
</dbReference>
<dbReference type="FunFam" id="3.40.50.300:FF:001447">
    <property type="entry name" value="Ras-related protein Rab-1B"/>
    <property type="match status" value="1"/>
</dbReference>
<dbReference type="AlphaFoldDB" id="E9I7C4"/>
<dbReference type="HOGENOM" id="CLU_041217_24_8_1"/>
<dbReference type="InParanoid" id="E9I7C4"/>
<evidence type="ECO:0000256" key="1">
    <source>
        <dbReference type="ARBA" id="ARBA00022741"/>
    </source>
</evidence>
<reference evidence="3 4" key="1">
    <citation type="journal article" date="2011" name="Science">
        <title>The ecoresponsive genome of Daphnia pulex.</title>
        <authorList>
            <person name="Colbourne J.K."/>
            <person name="Pfrender M.E."/>
            <person name="Gilbert D."/>
            <person name="Thomas W.K."/>
            <person name="Tucker A."/>
            <person name="Oakley T.H."/>
            <person name="Tokishita S."/>
            <person name="Aerts A."/>
            <person name="Arnold G.J."/>
            <person name="Basu M.K."/>
            <person name="Bauer D.J."/>
            <person name="Caceres C.E."/>
            <person name="Carmel L."/>
            <person name="Casola C."/>
            <person name="Choi J.H."/>
            <person name="Detter J.C."/>
            <person name="Dong Q."/>
            <person name="Dusheyko S."/>
            <person name="Eads B.D."/>
            <person name="Frohlich T."/>
            <person name="Geiler-Samerotte K.A."/>
            <person name="Gerlach D."/>
            <person name="Hatcher P."/>
            <person name="Jogdeo S."/>
            <person name="Krijgsveld J."/>
            <person name="Kriventseva E.V."/>
            <person name="Kultz D."/>
            <person name="Laforsch C."/>
            <person name="Lindquist E."/>
            <person name="Lopez J."/>
            <person name="Manak J.R."/>
            <person name="Muller J."/>
            <person name="Pangilinan J."/>
            <person name="Patwardhan R.P."/>
            <person name="Pitluck S."/>
            <person name="Pritham E.J."/>
            <person name="Rechtsteiner A."/>
            <person name="Rho M."/>
            <person name="Rogozin I.B."/>
            <person name="Sakarya O."/>
            <person name="Salamov A."/>
            <person name="Schaack S."/>
            <person name="Shapiro H."/>
            <person name="Shiga Y."/>
            <person name="Skalitzky C."/>
            <person name="Smith Z."/>
            <person name="Souvorov A."/>
            <person name="Sung W."/>
            <person name="Tang Z."/>
            <person name="Tsuchiya D."/>
            <person name="Tu H."/>
            <person name="Vos H."/>
            <person name="Wang M."/>
            <person name="Wolf Y.I."/>
            <person name="Yamagata H."/>
            <person name="Yamada T."/>
            <person name="Ye Y."/>
            <person name="Shaw J.R."/>
            <person name="Andrews J."/>
            <person name="Crease T.J."/>
            <person name="Tang H."/>
            <person name="Lucas S.M."/>
            <person name="Robertson H.M."/>
            <person name="Bork P."/>
            <person name="Koonin E.V."/>
            <person name="Zdobnov E.M."/>
            <person name="Grigoriev I.V."/>
            <person name="Lynch M."/>
            <person name="Boore J.L."/>
        </authorList>
    </citation>
    <scope>NUCLEOTIDE SEQUENCE [LARGE SCALE GENOMIC DNA]</scope>
</reference>
<dbReference type="EMBL" id="GL737118">
    <property type="protein sequence ID" value="EFX60106.1"/>
    <property type="molecule type" value="Genomic_DNA"/>
</dbReference>
<dbReference type="InterPro" id="IPR027417">
    <property type="entry name" value="P-loop_NTPase"/>
</dbReference>
<evidence type="ECO:0000256" key="2">
    <source>
        <dbReference type="ARBA" id="ARBA00023134"/>
    </source>
</evidence>
<dbReference type="Gene3D" id="3.40.50.300">
    <property type="entry name" value="P-loop containing nucleotide triphosphate hydrolases"/>
    <property type="match status" value="1"/>
</dbReference>
<dbReference type="PROSITE" id="PS51419">
    <property type="entry name" value="RAB"/>
    <property type="match status" value="1"/>
</dbReference>
<feature type="non-terminal residue" evidence="3">
    <location>
        <position position="78"/>
    </location>
</feature>
<dbReference type="GO" id="GO:0003924">
    <property type="term" value="F:GTPase activity"/>
    <property type="evidence" value="ECO:0007669"/>
    <property type="project" value="InterPro"/>
</dbReference>
<keyword evidence="2" id="KW-0342">GTP-binding</keyword>
<dbReference type="Proteomes" id="UP000000305">
    <property type="component" value="Unassembled WGS sequence"/>
</dbReference>
<dbReference type="PRINTS" id="PR00449">
    <property type="entry name" value="RASTRNSFRMNG"/>
</dbReference>
<dbReference type="SMART" id="SM00175">
    <property type="entry name" value="RAB"/>
    <property type="match status" value="1"/>
</dbReference>
<dbReference type="OrthoDB" id="9989112at2759"/>
<dbReference type="STRING" id="6669.E9I7C4"/>
<sequence length="78" mass="8795">LKLLIIGDSGVGKSCILSRYCDNKFTEAFYNTIGVDFKTKTQLVDGKKCKLQIWDTAGQERFRTITSNYYKGAHGILI</sequence>
<gene>
    <name evidence="3" type="ORF">DAPPUDRAFT_9923</name>
</gene>
<dbReference type="InterPro" id="IPR005225">
    <property type="entry name" value="Small_GTP-bd"/>
</dbReference>
<accession>E9I7C4</accession>
<evidence type="ECO:0000313" key="3">
    <source>
        <dbReference type="EMBL" id="EFX60106.1"/>
    </source>
</evidence>
<dbReference type="KEGG" id="dpx:DAPPUDRAFT_9923"/>
<proteinExistence type="predicted"/>
<feature type="non-terminal residue" evidence="3">
    <location>
        <position position="1"/>
    </location>
</feature>
<dbReference type="SUPFAM" id="SSF52540">
    <property type="entry name" value="P-loop containing nucleoside triphosphate hydrolases"/>
    <property type="match status" value="1"/>
</dbReference>
<name>E9I7C4_DAPPU</name>
<dbReference type="OMA" id="MERYCEG"/>
<dbReference type="InterPro" id="IPR050227">
    <property type="entry name" value="Rab"/>
</dbReference>
<dbReference type="Pfam" id="PF00071">
    <property type="entry name" value="Ras"/>
    <property type="match status" value="1"/>
</dbReference>
<dbReference type="PANTHER" id="PTHR47977">
    <property type="entry name" value="RAS-RELATED PROTEIN RAB"/>
    <property type="match status" value="1"/>
</dbReference>
<dbReference type="PhylomeDB" id="E9I7C4"/>
<dbReference type="eggNOG" id="KOG0084">
    <property type="taxonomic scope" value="Eukaryota"/>
</dbReference>
<protein>
    <submittedName>
        <fullName evidence="3">Uncharacterized protein</fullName>
    </submittedName>
</protein>
<keyword evidence="4" id="KW-1185">Reference proteome</keyword>
<dbReference type="GO" id="GO:0005525">
    <property type="term" value="F:GTP binding"/>
    <property type="evidence" value="ECO:0007669"/>
    <property type="project" value="UniProtKB-KW"/>
</dbReference>